<organism evidence="1 2">
    <name type="scientific">Cichorium intybus</name>
    <name type="common">Chicory</name>
    <dbReference type="NCBI Taxonomy" id="13427"/>
    <lineage>
        <taxon>Eukaryota</taxon>
        <taxon>Viridiplantae</taxon>
        <taxon>Streptophyta</taxon>
        <taxon>Embryophyta</taxon>
        <taxon>Tracheophyta</taxon>
        <taxon>Spermatophyta</taxon>
        <taxon>Magnoliopsida</taxon>
        <taxon>eudicotyledons</taxon>
        <taxon>Gunneridae</taxon>
        <taxon>Pentapetalae</taxon>
        <taxon>asterids</taxon>
        <taxon>campanulids</taxon>
        <taxon>Asterales</taxon>
        <taxon>Asteraceae</taxon>
        <taxon>Cichorioideae</taxon>
        <taxon>Cichorieae</taxon>
        <taxon>Cichoriinae</taxon>
        <taxon>Cichorium</taxon>
    </lineage>
</organism>
<accession>A0ACB9F851</accession>
<dbReference type="Proteomes" id="UP001055811">
    <property type="component" value="Linkage Group LG03"/>
</dbReference>
<evidence type="ECO:0000313" key="1">
    <source>
        <dbReference type="EMBL" id="KAI3766953.1"/>
    </source>
</evidence>
<keyword evidence="2" id="KW-1185">Reference proteome</keyword>
<comment type="caution">
    <text evidence="1">The sequence shown here is derived from an EMBL/GenBank/DDBJ whole genome shotgun (WGS) entry which is preliminary data.</text>
</comment>
<evidence type="ECO:0000313" key="2">
    <source>
        <dbReference type="Proteomes" id="UP001055811"/>
    </source>
</evidence>
<dbReference type="EMBL" id="CM042011">
    <property type="protein sequence ID" value="KAI3766953.1"/>
    <property type="molecule type" value="Genomic_DNA"/>
</dbReference>
<proteinExistence type="predicted"/>
<name>A0ACB9F851_CICIN</name>
<gene>
    <name evidence="1" type="ORF">L2E82_17034</name>
</gene>
<reference evidence="2" key="1">
    <citation type="journal article" date="2022" name="Mol. Ecol. Resour.">
        <title>The genomes of chicory, endive, great burdock and yacon provide insights into Asteraceae palaeo-polyploidization history and plant inulin production.</title>
        <authorList>
            <person name="Fan W."/>
            <person name="Wang S."/>
            <person name="Wang H."/>
            <person name="Wang A."/>
            <person name="Jiang F."/>
            <person name="Liu H."/>
            <person name="Zhao H."/>
            <person name="Xu D."/>
            <person name="Zhang Y."/>
        </authorList>
    </citation>
    <scope>NUCLEOTIDE SEQUENCE [LARGE SCALE GENOMIC DNA]</scope>
    <source>
        <strain evidence="2">cv. Punajuju</strain>
    </source>
</reference>
<protein>
    <submittedName>
        <fullName evidence="1">Uncharacterized protein</fullName>
    </submittedName>
</protein>
<sequence length="121" mass="13448">MRLPFEFLELQLELPPREDVEWVSKSVHRELLFILLEHSARVATKGPVAARGGVGRCFWSATGLASAVVGSLAFMELVVSRPRSSRRDRGIRRGAITVDGVVDHLIHLVAELTASMLDRFL</sequence>
<reference evidence="1 2" key="2">
    <citation type="journal article" date="2022" name="Mol. Ecol. Resour.">
        <title>The genomes of chicory, endive, great burdock and yacon provide insights into Asteraceae paleo-polyploidization history and plant inulin production.</title>
        <authorList>
            <person name="Fan W."/>
            <person name="Wang S."/>
            <person name="Wang H."/>
            <person name="Wang A."/>
            <person name="Jiang F."/>
            <person name="Liu H."/>
            <person name="Zhao H."/>
            <person name="Xu D."/>
            <person name="Zhang Y."/>
        </authorList>
    </citation>
    <scope>NUCLEOTIDE SEQUENCE [LARGE SCALE GENOMIC DNA]</scope>
    <source>
        <strain evidence="2">cv. Punajuju</strain>
        <tissue evidence="1">Leaves</tissue>
    </source>
</reference>